<feature type="domain" description="Nudix hydrolase" evidence="4">
    <location>
        <begin position="239"/>
        <end position="376"/>
    </location>
</feature>
<dbReference type="SUPFAM" id="SSF55811">
    <property type="entry name" value="Nudix"/>
    <property type="match status" value="1"/>
</dbReference>
<gene>
    <name evidence="5" type="ORF">PGLA1383_LOCUS588</name>
    <name evidence="6" type="ORF">PGLA2088_LOCUS20879</name>
</gene>
<dbReference type="PROSITE" id="PS51462">
    <property type="entry name" value="NUDIX"/>
    <property type="match status" value="1"/>
</dbReference>
<evidence type="ECO:0000313" key="5">
    <source>
        <dbReference type="EMBL" id="CAE8581563.1"/>
    </source>
</evidence>
<evidence type="ECO:0000256" key="1">
    <source>
        <dbReference type="ARBA" id="ARBA00001946"/>
    </source>
</evidence>
<dbReference type="PANTHER" id="PTHR43046:SF14">
    <property type="entry name" value="MUTT_NUDIX FAMILY PROTEIN"/>
    <property type="match status" value="1"/>
</dbReference>
<dbReference type="Gene3D" id="3.90.79.10">
    <property type="entry name" value="Nucleoside Triphosphate Pyrophosphohydrolase"/>
    <property type="match status" value="1"/>
</dbReference>
<dbReference type="CDD" id="cd02883">
    <property type="entry name" value="NUDIX_Hydrolase"/>
    <property type="match status" value="1"/>
</dbReference>
<name>A0A813JK37_POLGL</name>
<keyword evidence="2" id="KW-0378">Hydrolase</keyword>
<dbReference type="Pfam" id="PF00293">
    <property type="entry name" value="NUDIX"/>
    <property type="match status" value="1"/>
</dbReference>
<evidence type="ECO:0000313" key="7">
    <source>
        <dbReference type="Proteomes" id="UP000626109"/>
    </source>
</evidence>
<evidence type="ECO:0000259" key="4">
    <source>
        <dbReference type="PROSITE" id="PS51462"/>
    </source>
</evidence>
<dbReference type="GO" id="GO:0016787">
    <property type="term" value="F:hydrolase activity"/>
    <property type="evidence" value="ECO:0007669"/>
    <property type="project" value="UniProtKB-KW"/>
</dbReference>
<sequence length="426" mass="45496">MFGMERIPMASSAGHALGSSGPEKVRMQAQLPVESAAAESAAAALIVSPCRPWQVAELLRLAAHLPLYALSVPAALLLLLWRRGRLLRREGRHRGPAVMLGGRQVVFGDSLHLLIQGFPSGAMPPVSSQRLLEVLLQLPRGEDSDTQSAASSCLVTTESFCVLPVSAADRQATVDVASAMANDRESLRGKEAQELVLPLSCSYLTSEGFLRRKLLFAWSVGFQVASAALRGVGLPGLPAMRVAAVVLPYMPQKGALLLTQRAPRGGSYNSMWVFPGGAVDQHEHPSAAAARELKEETGMSLRDGTLQFLCAYQARNEAQCLTYLMLIYRGEVAEEVSTLRLQRKEVAQVAFLTPAAVECLLSSGQTSGRFVEGLAYGAGDELLDRPVALEDLTLAPDAALSTGPGIGGGHWFALREWCRSGGANVQ</sequence>
<dbReference type="Proteomes" id="UP000654075">
    <property type="component" value="Unassembled WGS sequence"/>
</dbReference>
<dbReference type="AlphaFoldDB" id="A0A813JK37"/>
<dbReference type="Proteomes" id="UP000626109">
    <property type="component" value="Unassembled WGS sequence"/>
</dbReference>
<dbReference type="OrthoDB" id="10249920at2759"/>
<evidence type="ECO:0000256" key="3">
    <source>
        <dbReference type="SAM" id="MobiDB-lite"/>
    </source>
</evidence>
<dbReference type="PRINTS" id="PR00502">
    <property type="entry name" value="NUDIXFAMILY"/>
</dbReference>
<dbReference type="EMBL" id="CAJNNV010000135">
    <property type="protein sequence ID" value="CAE8581563.1"/>
    <property type="molecule type" value="Genomic_DNA"/>
</dbReference>
<keyword evidence="8" id="KW-1185">Reference proteome</keyword>
<evidence type="ECO:0000313" key="8">
    <source>
        <dbReference type="Proteomes" id="UP000654075"/>
    </source>
</evidence>
<dbReference type="InterPro" id="IPR015797">
    <property type="entry name" value="NUDIX_hydrolase-like_dom_sf"/>
</dbReference>
<organism evidence="6 7">
    <name type="scientific">Polarella glacialis</name>
    <name type="common">Dinoflagellate</name>
    <dbReference type="NCBI Taxonomy" id="89957"/>
    <lineage>
        <taxon>Eukaryota</taxon>
        <taxon>Sar</taxon>
        <taxon>Alveolata</taxon>
        <taxon>Dinophyceae</taxon>
        <taxon>Suessiales</taxon>
        <taxon>Suessiaceae</taxon>
        <taxon>Polarella</taxon>
    </lineage>
</organism>
<dbReference type="InterPro" id="IPR020476">
    <property type="entry name" value="Nudix_hydrolase"/>
</dbReference>
<dbReference type="EMBL" id="CAJNNW010025695">
    <property type="protein sequence ID" value="CAE8678555.1"/>
    <property type="molecule type" value="Genomic_DNA"/>
</dbReference>
<dbReference type="InterPro" id="IPR000086">
    <property type="entry name" value="NUDIX_hydrolase_dom"/>
</dbReference>
<evidence type="ECO:0000313" key="6">
    <source>
        <dbReference type="EMBL" id="CAE8678555.1"/>
    </source>
</evidence>
<feature type="region of interest" description="Disordered" evidence="3">
    <location>
        <begin position="1"/>
        <end position="21"/>
    </location>
</feature>
<proteinExistence type="predicted"/>
<reference evidence="6" key="1">
    <citation type="submission" date="2021-02" db="EMBL/GenBank/DDBJ databases">
        <authorList>
            <person name="Dougan E. K."/>
            <person name="Rhodes N."/>
            <person name="Thang M."/>
            <person name="Chan C."/>
        </authorList>
    </citation>
    <scope>NUCLEOTIDE SEQUENCE</scope>
</reference>
<dbReference type="PANTHER" id="PTHR43046">
    <property type="entry name" value="GDP-MANNOSE MANNOSYL HYDROLASE"/>
    <property type="match status" value="1"/>
</dbReference>
<accession>A0A813JK37</accession>
<comment type="caution">
    <text evidence="6">The sequence shown here is derived from an EMBL/GenBank/DDBJ whole genome shotgun (WGS) entry which is preliminary data.</text>
</comment>
<feature type="compositionally biased region" description="Low complexity" evidence="3">
    <location>
        <begin position="10"/>
        <end position="21"/>
    </location>
</feature>
<dbReference type="PROSITE" id="PS00893">
    <property type="entry name" value="NUDIX_BOX"/>
    <property type="match status" value="1"/>
</dbReference>
<evidence type="ECO:0000256" key="2">
    <source>
        <dbReference type="ARBA" id="ARBA00022801"/>
    </source>
</evidence>
<protein>
    <recommendedName>
        <fullName evidence="4">Nudix hydrolase domain-containing protein</fullName>
    </recommendedName>
</protein>
<comment type="cofactor">
    <cofactor evidence="1">
        <name>Mg(2+)</name>
        <dbReference type="ChEBI" id="CHEBI:18420"/>
    </cofactor>
</comment>
<dbReference type="InterPro" id="IPR020084">
    <property type="entry name" value="NUDIX_hydrolase_CS"/>
</dbReference>